<dbReference type="AlphaFoldDB" id="A0A1Z4JCG6"/>
<dbReference type="PROSITE" id="PS51194">
    <property type="entry name" value="HELICASE_CTER"/>
    <property type="match status" value="1"/>
</dbReference>
<dbReference type="SMART" id="SM00487">
    <property type="entry name" value="DEXDc"/>
    <property type="match status" value="1"/>
</dbReference>
<protein>
    <submittedName>
        <fullName evidence="5">DEAD/DEAH box helicase</fullName>
    </submittedName>
</protein>
<dbReference type="SUPFAM" id="SSF52540">
    <property type="entry name" value="P-loop containing nucleoside triphosphate hydrolases"/>
    <property type="match status" value="1"/>
</dbReference>
<proteinExistence type="predicted"/>
<gene>
    <name evidence="5" type="ORF">NIES2135_12270</name>
</gene>
<keyword evidence="5" id="KW-0378">Hydrolase</keyword>
<dbReference type="InterPro" id="IPR027417">
    <property type="entry name" value="P-loop_NTPase"/>
</dbReference>
<dbReference type="GO" id="GO:0005524">
    <property type="term" value="F:ATP binding"/>
    <property type="evidence" value="ECO:0007669"/>
    <property type="project" value="UniProtKB-KW"/>
</dbReference>
<feature type="domain" description="Helicase ATP-binding" evidence="3">
    <location>
        <begin position="33"/>
        <end position="212"/>
    </location>
</feature>
<dbReference type="InterPro" id="IPR014001">
    <property type="entry name" value="Helicase_ATP-bd"/>
</dbReference>
<dbReference type="Pfam" id="PF00270">
    <property type="entry name" value="DEAD"/>
    <property type="match status" value="1"/>
</dbReference>
<dbReference type="CDD" id="cd17922">
    <property type="entry name" value="DEXHc_LHR-like"/>
    <property type="match status" value="1"/>
</dbReference>
<dbReference type="GO" id="GO:0004386">
    <property type="term" value="F:helicase activity"/>
    <property type="evidence" value="ECO:0007669"/>
    <property type="project" value="UniProtKB-KW"/>
</dbReference>
<keyword evidence="5" id="KW-0347">Helicase</keyword>
<evidence type="ECO:0000259" key="3">
    <source>
        <dbReference type="PROSITE" id="PS51192"/>
    </source>
</evidence>
<dbReference type="PROSITE" id="PS51192">
    <property type="entry name" value="HELICASE_ATP_BIND_1"/>
    <property type="match status" value="1"/>
</dbReference>
<dbReference type="PANTHER" id="PTHR47962:SF5">
    <property type="entry name" value="ATP-DEPENDENT HELICASE LHR-RELATED"/>
    <property type="match status" value="1"/>
</dbReference>
<dbReference type="Pfam" id="PF00271">
    <property type="entry name" value="Helicase_C"/>
    <property type="match status" value="1"/>
</dbReference>
<dbReference type="SMART" id="SM00490">
    <property type="entry name" value="HELICc"/>
    <property type="match status" value="1"/>
</dbReference>
<reference evidence="5 6" key="1">
    <citation type="submission" date="2017-06" db="EMBL/GenBank/DDBJ databases">
        <title>Genome sequencing of cyanobaciteial culture collection at National Institute for Environmental Studies (NIES).</title>
        <authorList>
            <person name="Hirose Y."/>
            <person name="Shimura Y."/>
            <person name="Fujisawa T."/>
            <person name="Nakamura Y."/>
            <person name="Kawachi M."/>
        </authorList>
    </citation>
    <scope>NUCLEOTIDE SEQUENCE [LARGE SCALE GENOMIC DNA]</scope>
    <source>
        <strain evidence="5 6">NIES-2135</strain>
    </source>
</reference>
<evidence type="ECO:0000256" key="2">
    <source>
        <dbReference type="ARBA" id="ARBA00022840"/>
    </source>
</evidence>
<dbReference type="GO" id="GO:0003677">
    <property type="term" value="F:DNA binding"/>
    <property type="evidence" value="ECO:0007669"/>
    <property type="project" value="TreeGrafter"/>
</dbReference>
<keyword evidence="1" id="KW-0547">Nucleotide-binding</keyword>
<name>A0A1Z4JCG6_LEPBY</name>
<dbReference type="InterPro" id="IPR001650">
    <property type="entry name" value="Helicase_C-like"/>
</dbReference>
<keyword evidence="6" id="KW-1185">Reference proteome</keyword>
<dbReference type="InterPro" id="IPR052511">
    <property type="entry name" value="ATP-dep_Helicase"/>
</dbReference>
<evidence type="ECO:0000313" key="6">
    <source>
        <dbReference type="Proteomes" id="UP000217895"/>
    </source>
</evidence>
<accession>A0A1Z4JCG6</accession>
<evidence type="ECO:0000313" key="5">
    <source>
        <dbReference type="EMBL" id="BAY54410.1"/>
    </source>
</evidence>
<dbReference type="Gene3D" id="3.40.50.300">
    <property type="entry name" value="P-loop containing nucleotide triphosphate hydrolases"/>
    <property type="match status" value="2"/>
</dbReference>
<keyword evidence="2" id="KW-0067">ATP-binding</keyword>
<dbReference type="InterPro" id="IPR011545">
    <property type="entry name" value="DEAD/DEAH_box_helicase_dom"/>
</dbReference>
<dbReference type="PANTHER" id="PTHR47962">
    <property type="entry name" value="ATP-DEPENDENT HELICASE LHR-RELATED-RELATED"/>
    <property type="match status" value="1"/>
</dbReference>
<dbReference type="Proteomes" id="UP000217895">
    <property type="component" value="Chromosome"/>
</dbReference>
<dbReference type="GO" id="GO:0016887">
    <property type="term" value="F:ATP hydrolysis activity"/>
    <property type="evidence" value="ECO:0007669"/>
    <property type="project" value="TreeGrafter"/>
</dbReference>
<organism evidence="5 6">
    <name type="scientific">Leptolyngbya boryana NIES-2135</name>
    <dbReference type="NCBI Taxonomy" id="1973484"/>
    <lineage>
        <taxon>Bacteria</taxon>
        <taxon>Bacillati</taxon>
        <taxon>Cyanobacteriota</taxon>
        <taxon>Cyanophyceae</taxon>
        <taxon>Leptolyngbyales</taxon>
        <taxon>Leptolyngbyaceae</taxon>
        <taxon>Leptolyngbya group</taxon>
        <taxon>Leptolyngbya</taxon>
    </lineage>
</organism>
<sequence>MQDPYYRLAPFIQEYIYAQGWSSLRPIQAEACRVLFDTDQHLLIAAGTASGKTEAAFLPALTLLHENPSRSVGAIYISPIKALINDQFDRLTDLLRFADLPVWAWHGDVSQSRKKKLLANPRGILQITPESLESLLINKSSDIDRIFGDLRFVIIDEVHAFIGSDRGCQILCQLSRLAKLTGNQPRRIGLSATLGDYSLAEAWLRADTSPSVTTPKIEGAARKIQLSIEHFYDPGLVVRAKGDTRDRVFNPYHLYLFQQTEGRKSLIFANGRTATEEAIAALREIAQAKGAPDIYHVHHGSISAALRETAEEAMRDGEKLAVTAATVTFEMGIDLGHLDRVLQLEAPASVASFLQRLGRSGRRGDTAEMRFVCAEDKPTGEEILPEQIPWQLLQAIAIIQLYIEEKWIEPAREMQYPFSLLYHQTMSTLAALGELSPSAIAQNVLKLPPFQSVTQDDFRLFLRHLIDIDHLEQTPTGGLIIGITAEKIINNFKFYAIFPDTEEYLVKHDGKAVGSIIVPPLEGDRFSLAGKTWEVIEVNAKKKTIVVIPSTKSVTSSSWRGSMGEIHTRVLRRMRKVLQESTMYPYLQPGAKRRLQEARELAQYKGFLHQPIQLIEEDVCCILPWIGTIPFRTLERFLRFYAKDALGLKSIKGRSPYFLIVRLGKCKLETLDHEIRSLANRRLEANMLLPDDEIPKLQKFDPYIPSELLRKSFMSDYLDLGELTTAIAKW</sequence>
<evidence type="ECO:0000256" key="1">
    <source>
        <dbReference type="ARBA" id="ARBA00022741"/>
    </source>
</evidence>
<feature type="domain" description="Helicase C-terminal" evidence="4">
    <location>
        <begin position="250"/>
        <end position="409"/>
    </location>
</feature>
<dbReference type="EMBL" id="AP018203">
    <property type="protein sequence ID" value="BAY54410.1"/>
    <property type="molecule type" value="Genomic_DNA"/>
</dbReference>
<evidence type="ECO:0000259" key="4">
    <source>
        <dbReference type="PROSITE" id="PS51194"/>
    </source>
</evidence>